<feature type="domain" description="CHAT" evidence="2">
    <location>
        <begin position="198"/>
        <end position="349"/>
    </location>
</feature>
<feature type="region of interest" description="Disordered" evidence="1">
    <location>
        <begin position="1812"/>
        <end position="1831"/>
    </location>
</feature>
<dbReference type="EMBL" id="GG662504">
    <property type="protein sequence ID" value="EAS03110.2"/>
    <property type="molecule type" value="Genomic_DNA"/>
</dbReference>
<feature type="compositionally biased region" description="Basic residues" evidence="1">
    <location>
        <begin position="1734"/>
        <end position="1754"/>
    </location>
</feature>
<dbReference type="InterPro" id="IPR024983">
    <property type="entry name" value="CHAT_dom"/>
</dbReference>
<reference evidence="4" key="1">
    <citation type="journal article" date="2006" name="PLoS Biol.">
        <title>Macronuclear genome sequence of the ciliate Tetrahymena thermophila, a model eukaryote.</title>
        <authorList>
            <person name="Eisen J.A."/>
            <person name="Coyne R.S."/>
            <person name="Wu M."/>
            <person name="Wu D."/>
            <person name="Thiagarajan M."/>
            <person name="Wortman J.R."/>
            <person name="Badger J.H."/>
            <person name="Ren Q."/>
            <person name="Amedeo P."/>
            <person name="Jones K.M."/>
            <person name="Tallon L.J."/>
            <person name="Delcher A.L."/>
            <person name="Salzberg S.L."/>
            <person name="Silva J.C."/>
            <person name="Haas B.J."/>
            <person name="Majoros W.H."/>
            <person name="Farzad M."/>
            <person name="Carlton J.M."/>
            <person name="Smith R.K. Jr."/>
            <person name="Garg J."/>
            <person name="Pearlman R.E."/>
            <person name="Karrer K.M."/>
            <person name="Sun L."/>
            <person name="Manning G."/>
            <person name="Elde N.C."/>
            <person name="Turkewitz A.P."/>
            <person name="Asai D.J."/>
            <person name="Wilkes D.E."/>
            <person name="Wang Y."/>
            <person name="Cai H."/>
            <person name="Collins K."/>
            <person name="Stewart B.A."/>
            <person name="Lee S.R."/>
            <person name="Wilamowska K."/>
            <person name="Weinberg Z."/>
            <person name="Ruzzo W.L."/>
            <person name="Wloga D."/>
            <person name="Gaertig J."/>
            <person name="Frankel J."/>
            <person name="Tsao C.-C."/>
            <person name="Gorovsky M.A."/>
            <person name="Keeling P.J."/>
            <person name="Waller R.F."/>
            <person name="Patron N.J."/>
            <person name="Cherry J.M."/>
            <person name="Stover N.A."/>
            <person name="Krieger C.J."/>
            <person name="del Toro C."/>
            <person name="Ryder H.F."/>
            <person name="Williamson S.C."/>
            <person name="Barbeau R.A."/>
            <person name="Hamilton E.P."/>
            <person name="Orias E."/>
        </authorList>
    </citation>
    <scope>NUCLEOTIDE SEQUENCE [LARGE SCALE GENOMIC DNA]</scope>
    <source>
        <strain evidence="4">SB210</strain>
    </source>
</reference>
<dbReference type="InParanoid" id="I7MLU9"/>
<dbReference type="OrthoDB" id="308022at2759"/>
<feature type="compositionally biased region" description="Acidic residues" evidence="1">
    <location>
        <begin position="2014"/>
        <end position="2033"/>
    </location>
</feature>
<dbReference type="GeneID" id="7823382"/>
<dbReference type="Proteomes" id="UP000009168">
    <property type="component" value="Unassembled WGS sequence"/>
</dbReference>
<name>I7MLU9_TETTS</name>
<evidence type="ECO:0000256" key="1">
    <source>
        <dbReference type="SAM" id="MobiDB-lite"/>
    </source>
</evidence>
<feature type="compositionally biased region" description="Polar residues" evidence="1">
    <location>
        <begin position="1976"/>
        <end position="1986"/>
    </location>
</feature>
<gene>
    <name evidence="3" type="ORF">TTHERM_00445910</name>
</gene>
<feature type="compositionally biased region" description="Polar residues" evidence="1">
    <location>
        <begin position="1994"/>
        <end position="2013"/>
    </location>
</feature>
<keyword evidence="4" id="KW-1185">Reference proteome</keyword>
<feature type="region of interest" description="Disordered" evidence="1">
    <location>
        <begin position="1726"/>
        <end position="1775"/>
    </location>
</feature>
<organism evidence="3 4">
    <name type="scientific">Tetrahymena thermophila (strain SB210)</name>
    <dbReference type="NCBI Taxonomy" id="312017"/>
    <lineage>
        <taxon>Eukaryota</taxon>
        <taxon>Sar</taxon>
        <taxon>Alveolata</taxon>
        <taxon>Ciliophora</taxon>
        <taxon>Intramacronucleata</taxon>
        <taxon>Oligohymenophorea</taxon>
        <taxon>Hymenostomatida</taxon>
        <taxon>Tetrahymenina</taxon>
        <taxon>Tetrahymenidae</taxon>
        <taxon>Tetrahymena</taxon>
    </lineage>
</organism>
<dbReference type="Pfam" id="PF12770">
    <property type="entry name" value="CHAT"/>
    <property type="match status" value="1"/>
</dbReference>
<evidence type="ECO:0000313" key="3">
    <source>
        <dbReference type="EMBL" id="EAS03110.2"/>
    </source>
</evidence>
<protein>
    <submittedName>
        <fullName evidence="3">CHAT domain protein</fullName>
    </submittedName>
</protein>
<proteinExistence type="predicted"/>
<evidence type="ECO:0000313" key="4">
    <source>
        <dbReference type="Proteomes" id="UP000009168"/>
    </source>
</evidence>
<feature type="compositionally biased region" description="Polar residues" evidence="1">
    <location>
        <begin position="1763"/>
        <end position="1775"/>
    </location>
</feature>
<accession>I7MLU9</accession>
<dbReference type="KEGG" id="tet:TTHERM_00445910"/>
<dbReference type="RefSeq" id="XP_001023355.2">
    <property type="nucleotide sequence ID" value="XM_001023355.2"/>
</dbReference>
<feature type="region of interest" description="Disordered" evidence="1">
    <location>
        <begin position="1975"/>
        <end position="2039"/>
    </location>
</feature>
<dbReference type="eggNOG" id="ENOG502REIA">
    <property type="taxonomic scope" value="Eukaryota"/>
</dbReference>
<evidence type="ECO:0000259" key="2">
    <source>
        <dbReference type="Pfam" id="PF12770"/>
    </source>
</evidence>
<sequence length="2039" mass="240240">MSKKEKKNKKNNNNININNSLLSSQQNILSQSPTEFYFIQCRFVDDYGEHGELIELDISQYLKQVNYGLTAAVLTDFLFANLHNLDETKIQISYDELNYVYLNQLDQKVKLNFINNCIKLRLRRAQFSIFQRLLRLEEENKELKIKIQQMQIDKQNDLKISIMNSKNDEEEEEIDDNLIDLAILYSDPLVEMKRTIQPYQQSVSYQKEIIDLKQELQSTSKQIKIKIANLTIDNLQKVCMHNKPTILHIICHGQVDNKDKYLHFENSDYSLQKINPDDLRKILTHLEDKKPKLVFVNACNSAIVSDVFREAGIPFVVSVDQNHSILDEVAQNFSKYFYRNIIQYGKSIQDLFLNAQEITDKVIQGTKNYPCCCLHEHKSDCKWFNGDDQNPNHEDHILDCNCSQKQQQKHYNSCKEAKEFLQKYKPQSLQSLEKSTQNFLFTCCCYTYQELQEKNLLYHQECQKFKLDYDPQDDFFNKPLFKSKKTGRLIDKSDFEIEKISSSLFVRKVETFNVLKTLRDPNQKCISVIGKKRVGKSLFVTKLIEYSKLRGLYPDFVQEIDMKDIYYCEQIWPYFKKNSKKEMLDHVQSLDGLIYFKDCDKIFEKDENNFKQLLQDLSRYTKQLKIILTVQKEYHSPFFTFYLKDYLAYDTRVYLNYLLLQENVTINKRKQYINDFLNNPKIQRTTFNIQYFAKYKYFSGIETIEDNQKQILDEIQQDPQLFKLCCILSFFKYGLNEQDFNILALSNLIPKDWLEQIQKIILKVDNRQTNYVAHKFQDLYDIVRGKTIGISRGRLKFFNINMRELFVEQGSKHFESILISLYLFSSVLTKRERKTDWKLLKLIDFSIFSLNVEVFKDIIPKIKNPVIEAEDRLEQESQDRGQKISWINETSQYIFSLLDKHDLINDSMRSEEIEAIVQVVLALFFQLVSLMKLNITKNFLIKPICYWGQRFFQKYLQLVPEKKLTKENQIKKAEIYLDLLLLDIGINEKNGHELIKQHFENINFILKKLEGMDFQQVIESQLYQCKAYLLILKDQFEYLNNGKLDLVEHQKDREQILENLIKSDQCLSNDGYSENFVYKELNAVIKHKNTIFLQEQKILFEPHTLTSEDKAAVHTIQQKYIKNKFYKNICIIYETMMNHIQFQIYSNQIQNGITEAFNNLNSHIEQKFPQFKDRENFYGTVRLQIYKSIIQRYREECNKGLIYIMHSQPLIDFIAEQNDSLGNSFGTQKSQKQQFKYLDQPYYSIWNYNEILRSQVFQKCKKQIKYSFLSFNRRNYNLATNSGCQIMSINSNFNEDSSLKTLQFEGCQLLEVDQYDNEQEKILEKIQQLQNVRILILCVNNGQALKNIIQENILERQQQQQRVIIYFPFKETCKSFDKVLICQKFQLEFFKQYLNQNNKTIKESFDVAKEQTKNFILKKFDLKKVQNINFDKVFGDVPSIYSSSDSFLEQPFVIDEIEKPQEITPLIKQSNILEQINMDKVILKSRDIYYLKHFFNESEIRLVNLYNQNNTTKTGKTTLALSFAMTMLERNLHFTGGVHFIQNRHSSLGSISSQKGVAFNLKQTHSAGVGGQSFNDSQMNQSIQSHSSNCTTTFNSCHIQGGSISSLKQTLESLNSSLFKIKSSNFHNINSSQSSYGQFNQYNYHAHADPILIILSGFDCFSPKQFEFLFERNYLPNYKFLNISNRKFSLPQQIYSKMFKNHEVMSYKNILNRLVQIKIEEEEEEITSTQKKVDSHHHNHHNHQSNKSKSKQSKYQKNQPQKHSTNNNSHHHQIMTSQALSLLDPCPKSVGQSQIQQQVSYIIPKTTPFLVSQKSQNKNSSKSFSSDNTNSNYQSQSLNLHDIQINTVNSCDAFMLKGTVSEIQKENKENDEFFDDIDNEIFKSDNRSISNSIQLTPFSQQSTKKSQTNLPIIGNKQIGDIVNNGNLYEPLDSNFEESDNLKTELFKEQNETFSEICESNNDYNKYNKKNKDFYHSSENLNTSKTENQIRKPKYSSSQEQQNIKLCTSSYDDNNQYEENGETFQDDSEKEELENDRTFD</sequence>